<evidence type="ECO:0000313" key="2">
    <source>
        <dbReference type="Proteomes" id="UP001056120"/>
    </source>
</evidence>
<comment type="caution">
    <text evidence="1">The sequence shown here is derived from an EMBL/GenBank/DDBJ whole genome shotgun (WGS) entry which is preliminary data.</text>
</comment>
<name>A0ACB9DDU6_9ASTR</name>
<reference evidence="1 2" key="2">
    <citation type="journal article" date="2022" name="Mol. Ecol. Resour.">
        <title>The genomes of chicory, endive, great burdock and yacon provide insights into Asteraceae paleo-polyploidization history and plant inulin production.</title>
        <authorList>
            <person name="Fan W."/>
            <person name="Wang S."/>
            <person name="Wang H."/>
            <person name="Wang A."/>
            <person name="Jiang F."/>
            <person name="Liu H."/>
            <person name="Zhao H."/>
            <person name="Xu D."/>
            <person name="Zhang Y."/>
        </authorList>
    </citation>
    <scope>NUCLEOTIDE SEQUENCE [LARGE SCALE GENOMIC DNA]</scope>
    <source>
        <strain evidence="2">cv. Yunnan</strain>
        <tissue evidence="1">Leaves</tissue>
    </source>
</reference>
<dbReference type="Proteomes" id="UP001056120">
    <property type="component" value="Linkage Group LG19"/>
</dbReference>
<accession>A0ACB9DDU6</accession>
<proteinExistence type="predicted"/>
<gene>
    <name evidence="1" type="ORF">L1987_57724</name>
</gene>
<evidence type="ECO:0000313" key="1">
    <source>
        <dbReference type="EMBL" id="KAI3744636.1"/>
    </source>
</evidence>
<organism evidence="1 2">
    <name type="scientific">Smallanthus sonchifolius</name>
    <dbReference type="NCBI Taxonomy" id="185202"/>
    <lineage>
        <taxon>Eukaryota</taxon>
        <taxon>Viridiplantae</taxon>
        <taxon>Streptophyta</taxon>
        <taxon>Embryophyta</taxon>
        <taxon>Tracheophyta</taxon>
        <taxon>Spermatophyta</taxon>
        <taxon>Magnoliopsida</taxon>
        <taxon>eudicotyledons</taxon>
        <taxon>Gunneridae</taxon>
        <taxon>Pentapetalae</taxon>
        <taxon>asterids</taxon>
        <taxon>campanulids</taxon>
        <taxon>Asterales</taxon>
        <taxon>Asteraceae</taxon>
        <taxon>Asteroideae</taxon>
        <taxon>Heliantheae alliance</taxon>
        <taxon>Millerieae</taxon>
        <taxon>Smallanthus</taxon>
    </lineage>
</organism>
<reference evidence="2" key="1">
    <citation type="journal article" date="2022" name="Mol. Ecol. Resour.">
        <title>The genomes of chicory, endive, great burdock and yacon provide insights into Asteraceae palaeo-polyploidization history and plant inulin production.</title>
        <authorList>
            <person name="Fan W."/>
            <person name="Wang S."/>
            <person name="Wang H."/>
            <person name="Wang A."/>
            <person name="Jiang F."/>
            <person name="Liu H."/>
            <person name="Zhao H."/>
            <person name="Xu D."/>
            <person name="Zhang Y."/>
        </authorList>
    </citation>
    <scope>NUCLEOTIDE SEQUENCE [LARGE SCALE GENOMIC DNA]</scope>
    <source>
        <strain evidence="2">cv. Yunnan</strain>
    </source>
</reference>
<sequence length="222" mass="25102">MGDIIPQSISFGLQATNNEAEYEALIAGLQLAKDMRIRYLQVCVDSLLIANHFNGSYAAKGEKLAQYLEIVKNLAKEFEIFSIEQVHREDNAEADALAIGKLPKAPGGKVFMLAMTDYFSKWIEAEAFVQVRDKEVVSFIKRNILTRFGKPSKILGNKDDNLNSCPPSGQWTGGVQQQDHYEQPQKEVGYQERKMGRRTTFCQDPGMPFISRHTSCKMELKF</sequence>
<dbReference type="EMBL" id="CM042036">
    <property type="protein sequence ID" value="KAI3744636.1"/>
    <property type="molecule type" value="Genomic_DNA"/>
</dbReference>
<keyword evidence="2" id="KW-1185">Reference proteome</keyword>
<protein>
    <submittedName>
        <fullName evidence="1">Uncharacterized protein</fullName>
    </submittedName>
</protein>